<accession>A0A7W8DLG9</accession>
<feature type="signal peptide" evidence="1">
    <location>
        <begin position="1"/>
        <end position="27"/>
    </location>
</feature>
<evidence type="ECO:0000256" key="1">
    <source>
        <dbReference type="SAM" id="SignalP"/>
    </source>
</evidence>
<sequence>MKPKSMTSFIAKSVTVLAACAALNASADTPAAKGPAAKNPVPTTPAEPGALFDSIGATFDAGYDSRYYFRGLWFADNIIWSALNISVPITEKLSWGIGGAYINTAGTPYPNPAGGPGTKSASGFQYSEVDAITSLNYNAGWAKFGMQYQYYFYPDNYGGSMNGAPNAGFDPEFALKGAGELGWTVAVPIKAFNIYAGYYYDFRINGQYISLGADYTFAINDWLSIVPSVATGYGIDYYTGNGSAGTGLVGNRGQSLQDTHKTGFTHQLYTIAVPIKLTKAVTLTTYVALNHSDKLRAALNTTQNEFYWGTKLSFAF</sequence>
<proteinExistence type="predicted"/>
<name>A0A7W8DLG9_9BACT</name>
<dbReference type="EMBL" id="JACHIG010000008">
    <property type="protein sequence ID" value="MBB5034040.1"/>
    <property type="molecule type" value="Genomic_DNA"/>
</dbReference>
<keyword evidence="3" id="KW-1185">Reference proteome</keyword>
<organism evidence="2 3">
    <name type="scientific">Prosthecobacter vanneervenii</name>
    <dbReference type="NCBI Taxonomy" id="48466"/>
    <lineage>
        <taxon>Bacteria</taxon>
        <taxon>Pseudomonadati</taxon>
        <taxon>Verrucomicrobiota</taxon>
        <taxon>Verrucomicrobiia</taxon>
        <taxon>Verrucomicrobiales</taxon>
        <taxon>Verrucomicrobiaceae</taxon>
        <taxon>Prosthecobacter</taxon>
    </lineage>
</organism>
<feature type="chain" id="PRO_5031562504" evidence="1">
    <location>
        <begin position="28"/>
        <end position="316"/>
    </location>
</feature>
<dbReference type="AlphaFoldDB" id="A0A7W8DLG9"/>
<evidence type="ECO:0000313" key="3">
    <source>
        <dbReference type="Proteomes" id="UP000590740"/>
    </source>
</evidence>
<protein>
    <submittedName>
        <fullName evidence="2">Uncharacterized protein</fullName>
    </submittedName>
</protein>
<dbReference type="Proteomes" id="UP000590740">
    <property type="component" value="Unassembled WGS sequence"/>
</dbReference>
<reference evidence="2 3" key="1">
    <citation type="submission" date="2020-08" db="EMBL/GenBank/DDBJ databases">
        <title>Genomic Encyclopedia of Type Strains, Phase IV (KMG-IV): sequencing the most valuable type-strain genomes for metagenomic binning, comparative biology and taxonomic classification.</title>
        <authorList>
            <person name="Goeker M."/>
        </authorList>
    </citation>
    <scope>NUCLEOTIDE SEQUENCE [LARGE SCALE GENOMIC DNA]</scope>
    <source>
        <strain evidence="2 3">DSM 12252</strain>
    </source>
</reference>
<evidence type="ECO:0000313" key="2">
    <source>
        <dbReference type="EMBL" id="MBB5034040.1"/>
    </source>
</evidence>
<keyword evidence="1" id="KW-0732">Signal</keyword>
<comment type="caution">
    <text evidence="2">The sequence shown here is derived from an EMBL/GenBank/DDBJ whole genome shotgun (WGS) entry which is preliminary data.</text>
</comment>
<dbReference type="RefSeq" id="WP_221306210.1">
    <property type="nucleotide sequence ID" value="NZ_JACHIG010000008.1"/>
</dbReference>
<gene>
    <name evidence="2" type="ORF">HNQ65_003631</name>
</gene>